<dbReference type="InterPro" id="IPR029052">
    <property type="entry name" value="Metallo-depent_PP-like"/>
</dbReference>
<proteinExistence type="inferred from homology"/>
<accession>A0A391NQT3</accession>
<feature type="non-terminal residue" evidence="3">
    <location>
        <position position="212"/>
    </location>
</feature>
<keyword evidence="1" id="KW-0378">Hydrolase</keyword>
<feature type="domain" description="Serine/threonine specific protein phosphatases" evidence="2">
    <location>
        <begin position="108"/>
        <end position="113"/>
    </location>
</feature>
<evidence type="ECO:0000259" key="2">
    <source>
        <dbReference type="PROSITE" id="PS00125"/>
    </source>
</evidence>
<comment type="catalytic activity">
    <reaction evidence="1">
        <text>O-phospho-L-threonyl-[protein] + H2O = L-threonyl-[protein] + phosphate</text>
        <dbReference type="Rhea" id="RHEA:47004"/>
        <dbReference type="Rhea" id="RHEA-COMP:11060"/>
        <dbReference type="Rhea" id="RHEA-COMP:11605"/>
        <dbReference type="ChEBI" id="CHEBI:15377"/>
        <dbReference type="ChEBI" id="CHEBI:30013"/>
        <dbReference type="ChEBI" id="CHEBI:43474"/>
        <dbReference type="ChEBI" id="CHEBI:61977"/>
        <dbReference type="EC" id="3.1.3.16"/>
    </reaction>
</comment>
<comment type="caution">
    <text evidence="3">The sequence shown here is derived from an EMBL/GenBank/DDBJ whole genome shotgun (WGS) entry which is preliminary data.</text>
</comment>
<dbReference type="PROSITE" id="PS00125">
    <property type="entry name" value="SER_THR_PHOSPHATASE"/>
    <property type="match status" value="1"/>
</dbReference>
<dbReference type="PRINTS" id="PR00114">
    <property type="entry name" value="STPHPHTASE"/>
</dbReference>
<dbReference type="InterPro" id="IPR004843">
    <property type="entry name" value="Calcineurin-like_PHP"/>
</dbReference>
<dbReference type="Proteomes" id="UP000265618">
    <property type="component" value="Unassembled WGS sequence"/>
</dbReference>
<dbReference type="EC" id="3.1.3.16" evidence="1"/>
<dbReference type="GO" id="GO:0097720">
    <property type="term" value="P:calcineurin-mediated signaling"/>
    <property type="evidence" value="ECO:0007669"/>
    <property type="project" value="InterPro"/>
</dbReference>
<keyword evidence="4" id="KW-1185">Reference proteome</keyword>
<dbReference type="Pfam" id="PF00149">
    <property type="entry name" value="Metallophos"/>
    <property type="match status" value="1"/>
</dbReference>
<dbReference type="EMBL" id="BDIP01005264">
    <property type="protein sequence ID" value="GCA63841.1"/>
    <property type="molecule type" value="Genomic_DNA"/>
</dbReference>
<sequence>MTNFAHLLEIILRGELVPEKDLVHLLWAALVVFQEEPTVLSLPAPVSIFGDIHGQFYDLRKILEVVGPVPSRRYLFLGDYVDRGYHSVETINLLLCLKVCYPNHVFLLRGNHETRAISQAYSFFDEVLSKYGRSGPYKLYMDVFDALPIAGCVDGRYYCVHGGLTPRVPLIDDVHTLMRHREPISGDDPCHMSDILWSDPSPNVEEFKASGR</sequence>
<dbReference type="SMART" id="SM00156">
    <property type="entry name" value="PP2Ac"/>
    <property type="match status" value="1"/>
</dbReference>
<dbReference type="InterPro" id="IPR006186">
    <property type="entry name" value="Ser/Thr-sp_prot-phosphatase"/>
</dbReference>
<organism evidence="3 4">
    <name type="scientific">Kipferlia bialata</name>
    <dbReference type="NCBI Taxonomy" id="797122"/>
    <lineage>
        <taxon>Eukaryota</taxon>
        <taxon>Metamonada</taxon>
        <taxon>Carpediemonas-like organisms</taxon>
        <taxon>Kipferlia</taxon>
    </lineage>
</organism>
<dbReference type="OrthoDB" id="5593063at2759"/>
<comment type="similarity">
    <text evidence="1">Belongs to the PPP phosphatase family.</text>
</comment>
<gene>
    <name evidence="3" type="ORF">KIPB_012161</name>
</gene>
<evidence type="ECO:0000256" key="1">
    <source>
        <dbReference type="RuleBase" id="RU004273"/>
    </source>
</evidence>
<protein>
    <recommendedName>
        <fullName evidence="1">Serine/threonine-protein phosphatase</fullName>
        <ecNumber evidence="1">3.1.3.16</ecNumber>
    </recommendedName>
</protein>
<dbReference type="SUPFAM" id="SSF56300">
    <property type="entry name" value="Metallo-dependent phosphatases"/>
    <property type="match status" value="1"/>
</dbReference>
<dbReference type="PANTHER" id="PTHR45673">
    <property type="entry name" value="SERINE/THREONINE-PROTEIN PHOSPHATASE 2B CATALYTIC SUBUNIT 1-RELATED"/>
    <property type="match status" value="1"/>
</dbReference>
<dbReference type="GO" id="GO:0033192">
    <property type="term" value="F:calmodulin-dependent protein phosphatase activity"/>
    <property type="evidence" value="ECO:0007669"/>
    <property type="project" value="InterPro"/>
</dbReference>
<name>A0A391NQT3_9EUKA</name>
<dbReference type="InterPro" id="IPR043360">
    <property type="entry name" value="PP2B"/>
</dbReference>
<evidence type="ECO:0000313" key="3">
    <source>
        <dbReference type="EMBL" id="GCA63841.1"/>
    </source>
</evidence>
<dbReference type="AlphaFoldDB" id="A0A391NQT3"/>
<dbReference type="Gene3D" id="3.60.21.10">
    <property type="match status" value="1"/>
</dbReference>
<evidence type="ECO:0000313" key="4">
    <source>
        <dbReference type="Proteomes" id="UP000265618"/>
    </source>
</evidence>
<reference evidence="3 4" key="1">
    <citation type="journal article" date="2018" name="PLoS ONE">
        <title>The draft genome of Kipferlia bialata reveals reductive genome evolution in fornicate parasites.</title>
        <authorList>
            <person name="Tanifuji G."/>
            <person name="Takabayashi S."/>
            <person name="Kume K."/>
            <person name="Takagi M."/>
            <person name="Nakayama T."/>
            <person name="Kamikawa R."/>
            <person name="Inagaki Y."/>
            <person name="Hashimoto T."/>
        </authorList>
    </citation>
    <scope>NUCLEOTIDE SEQUENCE [LARGE SCALE GENOMIC DNA]</scope>
    <source>
        <strain evidence="3">NY0173</strain>
    </source>
</reference>